<dbReference type="GO" id="GO:0003697">
    <property type="term" value="F:single-stranded DNA binding"/>
    <property type="evidence" value="ECO:0007669"/>
    <property type="project" value="InterPro"/>
</dbReference>
<name>A0A8J5TFE0_ZIZPA</name>
<dbReference type="SMART" id="SM00493">
    <property type="entry name" value="TOPRIM"/>
    <property type="match status" value="1"/>
</dbReference>
<evidence type="ECO:0000313" key="2">
    <source>
        <dbReference type="EMBL" id="KAG8074946.1"/>
    </source>
</evidence>
<organism evidence="2 3">
    <name type="scientific">Zizania palustris</name>
    <name type="common">Northern wild rice</name>
    <dbReference type="NCBI Taxonomy" id="103762"/>
    <lineage>
        <taxon>Eukaryota</taxon>
        <taxon>Viridiplantae</taxon>
        <taxon>Streptophyta</taxon>
        <taxon>Embryophyta</taxon>
        <taxon>Tracheophyta</taxon>
        <taxon>Spermatophyta</taxon>
        <taxon>Magnoliopsida</taxon>
        <taxon>Liliopsida</taxon>
        <taxon>Poales</taxon>
        <taxon>Poaceae</taxon>
        <taxon>BOP clade</taxon>
        <taxon>Oryzoideae</taxon>
        <taxon>Oryzeae</taxon>
        <taxon>Zizaniinae</taxon>
        <taxon>Zizania</taxon>
    </lineage>
</organism>
<evidence type="ECO:0000313" key="3">
    <source>
        <dbReference type="Proteomes" id="UP000729402"/>
    </source>
</evidence>
<dbReference type="Pfam" id="PF13662">
    <property type="entry name" value="Toprim_4"/>
    <property type="match status" value="1"/>
</dbReference>
<comment type="caution">
    <text evidence="2">The sequence shown here is derived from an EMBL/GenBank/DDBJ whole genome shotgun (WGS) entry which is preliminary data.</text>
</comment>
<reference evidence="2" key="1">
    <citation type="journal article" date="2021" name="bioRxiv">
        <title>Whole Genome Assembly and Annotation of Northern Wild Rice, Zizania palustris L., Supports a Whole Genome Duplication in the Zizania Genus.</title>
        <authorList>
            <person name="Haas M."/>
            <person name="Kono T."/>
            <person name="Macchietto M."/>
            <person name="Millas R."/>
            <person name="McGilp L."/>
            <person name="Shao M."/>
            <person name="Duquette J."/>
            <person name="Hirsch C.N."/>
            <person name="Kimball J."/>
        </authorList>
    </citation>
    <scope>NUCLEOTIDE SEQUENCE</scope>
    <source>
        <tissue evidence="2">Fresh leaf tissue</tissue>
    </source>
</reference>
<dbReference type="CDD" id="cd01029">
    <property type="entry name" value="TOPRIM_primases"/>
    <property type="match status" value="1"/>
</dbReference>
<dbReference type="InterPro" id="IPR006171">
    <property type="entry name" value="TOPRIM_dom"/>
</dbReference>
<dbReference type="OrthoDB" id="1898560at2759"/>
<proteinExistence type="predicted"/>
<dbReference type="InterPro" id="IPR034154">
    <property type="entry name" value="TOPRIM_DnaG/twinkle"/>
</dbReference>
<dbReference type="PANTHER" id="PTHR12873:SF0">
    <property type="entry name" value="TWINKLE MTDNA HELICASE"/>
    <property type="match status" value="1"/>
</dbReference>
<dbReference type="EMBL" id="JAAALK010000283">
    <property type="protein sequence ID" value="KAG8074946.1"/>
    <property type="molecule type" value="Genomic_DNA"/>
</dbReference>
<keyword evidence="3" id="KW-1185">Reference proteome</keyword>
<evidence type="ECO:0000259" key="1">
    <source>
        <dbReference type="SMART" id="SM00493"/>
    </source>
</evidence>
<dbReference type="Proteomes" id="UP000729402">
    <property type="component" value="Unassembled WGS sequence"/>
</dbReference>
<accession>A0A8J5TFE0</accession>
<protein>
    <recommendedName>
        <fullName evidence="1">Toprim domain-containing protein</fullName>
    </recommendedName>
</protein>
<reference evidence="2" key="2">
    <citation type="submission" date="2021-02" db="EMBL/GenBank/DDBJ databases">
        <authorList>
            <person name="Kimball J.A."/>
            <person name="Haas M.W."/>
            <person name="Macchietto M."/>
            <person name="Kono T."/>
            <person name="Duquette J."/>
            <person name="Shao M."/>
        </authorList>
    </citation>
    <scope>NUCLEOTIDE SEQUENCE</scope>
    <source>
        <tissue evidence="2">Fresh leaf tissue</tissue>
    </source>
</reference>
<dbReference type="InterPro" id="IPR027032">
    <property type="entry name" value="Twinkle-like"/>
</dbReference>
<dbReference type="GO" id="GO:0043139">
    <property type="term" value="F:5'-3' DNA helicase activity"/>
    <property type="evidence" value="ECO:0007669"/>
    <property type="project" value="InterPro"/>
</dbReference>
<dbReference type="AlphaFoldDB" id="A0A8J5TFE0"/>
<feature type="domain" description="Toprim" evidence="1">
    <location>
        <begin position="279"/>
        <end position="367"/>
    </location>
</feature>
<dbReference type="PANTHER" id="PTHR12873">
    <property type="entry name" value="T7-LIKE MITOCHONDRIAL DNA HELICASE"/>
    <property type="match status" value="1"/>
</dbReference>
<sequence length="465" mass="52648">MPPRPSLQLLLGMAASTAGGDSCRLIPARRRLSAIAAGAHRIRLLHSFSGSRRLSGGHEVACCVRSVPASRPAGPVAIHSSSVHSTEDYRKKCEERLRQLTEKLEKEGICPKEWRFGTFQRMMCPMCKGGSRKERCLSVFIRMDGVNTTWNCFRSTCGWKGYVQPDGFPKLSQAKHDQDSKPNVAVNKVYRKICEQDLHLEPLCNELVTYFSVRMISAETLLRNSVMQRNRKNKIVIAFTYKRDGVLVDCKYRKVSKKFLQEANTERILYGLDDIKLARDIIIVEGEIDKLSMEEAGYHNCVSVPHGAPPRVSRKLPHKDQDKKYQFLWNCKDYLDSATRIILATDADPPGQALAEELARRLGKERCWRVNWPKKNEKEVCKDANEVLMFLGPQSLKRLGVHTGWKSMDELYKVVPVELTVVTGVPNSGKSEWIDALMCNINDQVGWKFVCAQWKTRSGSMLGSS</sequence>
<gene>
    <name evidence="2" type="ORF">GUJ93_ZPchr0006g42501</name>
</gene>